<dbReference type="InterPro" id="IPR044917">
    <property type="entry name" value="PRIMPOL"/>
</dbReference>
<feature type="region of interest" description="Disordered" evidence="5">
    <location>
        <begin position="20"/>
        <end position="72"/>
    </location>
</feature>
<dbReference type="GO" id="GO:0042276">
    <property type="term" value="P:error-prone translesion synthesis"/>
    <property type="evidence" value="ECO:0007669"/>
    <property type="project" value="InterPro"/>
</dbReference>
<dbReference type="GO" id="GO:0009411">
    <property type="term" value="P:response to UV"/>
    <property type="evidence" value="ECO:0007669"/>
    <property type="project" value="TreeGrafter"/>
</dbReference>
<name>A0A5P1F3F0_ASPOF</name>
<dbReference type="GO" id="GO:0003682">
    <property type="term" value="F:chromatin binding"/>
    <property type="evidence" value="ECO:0007669"/>
    <property type="project" value="TreeGrafter"/>
</dbReference>
<feature type="compositionally biased region" description="Polar residues" evidence="5">
    <location>
        <begin position="40"/>
        <end position="58"/>
    </location>
</feature>
<comment type="catalytic activity">
    <reaction evidence="2">
        <text>ssDNA + n NTP = ssDNA/pppN(pN)n-1 hybrid + (n-1) diphosphate.</text>
        <dbReference type="EC" id="2.7.7.102"/>
    </reaction>
</comment>
<dbReference type="Gramene" id="ONK72885">
    <property type="protein sequence ID" value="ONK72885"/>
    <property type="gene ID" value="A4U43_C04F24440"/>
</dbReference>
<organism evidence="6 7">
    <name type="scientific">Asparagus officinalis</name>
    <name type="common">Garden asparagus</name>
    <dbReference type="NCBI Taxonomy" id="4686"/>
    <lineage>
        <taxon>Eukaryota</taxon>
        <taxon>Viridiplantae</taxon>
        <taxon>Streptophyta</taxon>
        <taxon>Embryophyta</taxon>
        <taxon>Tracheophyta</taxon>
        <taxon>Spermatophyta</taxon>
        <taxon>Magnoliopsida</taxon>
        <taxon>Liliopsida</taxon>
        <taxon>Asparagales</taxon>
        <taxon>Asparagaceae</taxon>
        <taxon>Asparagoideae</taxon>
        <taxon>Asparagus</taxon>
    </lineage>
</organism>
<dbReference type="GO" id="GO:0005759">
    <property type="term" value="C:mitochondrial matrix"/>
    <property type="evidence" value="ECO:0007669"/>
    <property type="project" value="TreeGrafter"/>
</dbReference>
<dbReference type="PANTHER" id="PTHR31399:SF0">
    <property type="entry name" value="DNA-DIRECTED PRIMASE_POLYMERASE PROTEIN"/>
    <property type="match status" value="1"/>
</dbReference>
<dbReference type="PANTHER" id="PTHR31399">
    <property type="entry name" value="DNA-DIRECTED PRIMASE / POLYMERASE PROTEIN"/>
    <property type="match status" value="1"/>
</dbReference>
<feature type="compositionally biased region" description="Basic and acidic residues" evidence="5">
    <location>
        <begin position="59"/>
        <end position="70"/>
    </location>
</feature>
<evidence type="ECO:0000256" key="4">
    <source>
        <dbReference type="ARBA" id="ARBA00047303"/>
    </source>
</evidence>
<dbReference type="GO" id="GO:0031297">
    <property type="term" value="P:replication fork processing"/>
    <property type="evidence" value="ECO:0007669"/>
    <property type="project" value="TreeGrafter"/>
</dbReference>
<keyword evidence="7" id="KW-1185">Reference proteome</keyword>
<dbReference type="GO" id="GO:0005634">
    <property type="term" value="C:nucleus"/>
    <property type="evidence" value="ECO:0007669"/>
    <property type="project" value="TreeGrafter"/>
</dbReference>
<evidence type="ECO:0000256" key="3">
    <source>
        <dbReference type="ARBA" id="ARBA00044768"/>
    </source>
</evidence>
<evidence type="ECO:0000313" key="7">
    <source>
        <dbReference type="Proteomes" id="UP000243459"/>
    </source>
</evidence>
<evidence type="ECO:0000256" key="1">
    <source>
        <dbReference type="ARBA" id="ARBA00026139"/>
    </source>
</evidence>
<accession>A0A5P1F3F0</accession>
<gene>
    <name evidence="6" type="ORF">A4U43_C04F24440</name>
</gene>
<protein>
    <recommendedName>
        <fullName evidence="1">DNA-directed primase/polymerase protein</fullName>
        <ecNumber evidence="3">2.7.7.102</ecNumber>
    </recommendedName>
</protein>
<dbReference type="Pfam" id="PF03121">
    <property type="entry name" value="Herpes_UL52"/>
    <property type="match status" value="1"/>
</dbReference>
<sequence length="611" mass="70244">MSSDPRDDVDRLFACFKCGLSTPESAPKKRKSLVKKPRASSANGESSSVNGATTASCSKQEDHHSPKSEKLGGSISAAIKFRNGKHISPIVFYGSPHGAPVKKPSQLLRLLHEIRGDLREQNKLIPREEVWATFPRQEEAVKFAKTHTQTYVFSYQDHLTGQRRFLVSTYDEFWRRYKNMDPRQRHHYEVIQEGLPCHLYFDLEFSKKVNSSSNVDEMVDILISVTLKALYDKYFIEGNEDWVLELDSSTEEKFSRHLVIHVPKTAFKDNSHVGAFVSEVCSRITSLRESDPQFEKLYIRKDSSTSDCTDHLFLDSGVYTRNRCFRLALSSKAGKNAFLQPTGRFRCKNMNEQQVFLESLICRIDVDCDKLLTCKMDLDCKKILCFETEVHEHINGTLRDIPLSASGNDVPSSYFSGRSPFPALDTFVESIASTGNISGKIRCWYWFSAYGLMIYSMSRNRYCERIGREHKSNHVIYVIDFQRAGYYQKCHDPDCKGYRSPLRPLPWDVIPNSSATYDSSRAEHNMEVLNTNLDLQPSIVNLEYHSRDGEWIMNSCKKDSSWWHEAIRYADHVESLGNAPQFSKLEYDMDEDCGWWRDAVKIASQVEEQIT</sequence>
<evidence type="ECO:0000313" key="6">
    <source>
        <dbReference type="EMBL" id="ONK72885.1"/>
    </source>
</evidence>
<proteinExistence type="predicted"/>
<comment type="catalytic activity">
    <reaction evidence="4">
        <text>DNA(n) + a 2'-deoxyribonucleoside 5'-triphosphate = DNA(n+1) + diphosphate</text>
        <dbReference type="Rhea" id="RHEA:22508"/>
        <dbReference type="Rhea" id="RHEA-COMP:17339"/>
        <dbReference type="Rhea" id="RHEA-COMP:17340"/>
        <dbReference type="ChEBI" id="CHEBI:33019"/>
        <dbReference type="ChEBI" id="CHEBI:61560"/>
        <dbReference type="ChEBI" id="CHEBI:173112"/>
        <dbReference type="EC" id="2.7.7.7"/>
    </reaction>
    <physiologicalReaction direction="left-to-right" evidence="4">
        <dbReference type="Rhea" id="RHEA:22509"/>
    </physiologicalReaction>
</comment>
<evidence type="ECO:0000256" key="2">
    <source>
        <dbReference type="ARBA" id="ARBA00044677"/>
    </source>
</evidence>
<dbReference type="OMA" id="HYEVIQD"/>
<dbReference type="GO" id="GO:0003887">
    <property type="term" value="F:DNA-directed DNA polymerase activity"/>
    <property type="evidence" value="ECO:0007669"/>
    <property type="project" value="UniProtKB-EC"/>
</dbReference>
<dbReference type="AlphaFoldDB" id="A0A5P1F3F0"/>
<dbReference type="OrthoDB" id="5988181at2759"/>
<reference evidence="7" key="1">
    <citation type="journal article" date="2017" name="Nat. Commun.">
        <title>The asparagus genome sheds light on the origin and evolution of a young Y chromosome.</title>
        <authorList>
            <person name="Harkess A."/>
            <person name="Zhou J."/>
            <person name="Xu C."/>
            <person name="Bowers J.E."/>
            <person name="Van der Hulst R."/>
            <person name="Ayyampalayam S."/>
            <person name="Mercati F."/>
            <person name="Riccardi P."/>
            <person name="McKain M.R."/>
            <person name="Kakrana A."/>
            <person name="Tang H."/>
            <person name="Ray J."/>
            <person name="Groenendijk J."/>
            <person name="Arikit S."/>
            <person name="Mathioni S.M."/>
            <person name="Nakano M."/>
            <person name="Shan H."/>
            <person name="Telgmann-Rauber A."/>
            <person name="Kanno A."/>
            <person name="Yue Z."/>
            <person name="Chen H."/>
            <person name="Li W."/>
            <person name="Chen Y."/>
            <person name="Xu X."/>
            <person name="Zhang Y."/>
            <person name="Luo S."/>
            <person name="Chen H."/>
            <person name="Gao J."/>
            <person name="Mao Z."/>
            <person name="Pires J.C."/>
            <person name="Luo M."/>
            <person name="Kudrna D."/>
            <person name="Wing R.A."/>
            <person name="Meyers B.C."/>
            <person name="Yi K."/>
            <person name="Kong H."/>
            <person name="Lavrijsen P."/>
            <person name="Sunseri F."/>
            <person name="Falavigna A."/>
            <person name="Ye Y."/>
            <person name="Leebens-Mack J.H."/>
            <person name="Chen G."/>
        </authorList>
    </citation>
    <scope>NUCLEOTIDE SEQUENCE [LARGE SCALE GENOMIC DNA]</scope>
    <source>
        <strain evidence="7">cv. DH0086</strain>
    </source>
</reference>
<feature type="compositionally biased region" description="Basic residues" evidence="5">
    <location>
        <begin position="28"/>
        <end position="38"/>
    </location>
</feature>
<dbReference type="EMBL" id="CM007384">
    <property type="protein sequence ID" value="ONK72885.1"/>
    <property type="molecule type" value="Genomic_DNA"/>
</dbReference>
<evidence type="ECO:0000256" key="5">
    <source>
        <dbReference type="SAM" id="MobiDB-lite"/>
    </source>
</evidence>
<dbReference type="Proteomes" id="UP000243459">
    <property type="component" value="Chromosome 4"/>
</dbReference>
<dbReference type="GO" id="GO:0006264">
    <property type="term" value="P:mitochondrial DNA replication"/>
    <property type="evidence" value="ECO:0007669"/>
    <property type="project" value="TreeGrafter"/>
</dbReference>
<dbReference type="EC" id="2.7.7.102" evidence="3"/>